<feature type="compositionally biased region" description="Polar residues" evidence="1">
    <location>
        <begin position="47"/>
        <end position="62"/>
    </location>
</feature>
<organism evidence="2 3">
    <name type="scientific">Mucuna pruriens</name>
    <name type="common">Velvet bean</name>
    <name type="synonym">Dolichos pruriens</name>
    <dbReference type="NCBI Taxonomy" id="157652"/>
    <lineage>
        <taxon>Eukaryota</taxon>
        <taxon>Viridiplantae</taxon>
        <taxon>Streptophyta</taxon>
        <taxon>Embryophyta</taxon>
        <taxon>Tracheophyta</taxon>
        <taxon>Spermatophyta</taxon>
        <taxon>Magnoliopsida</taxon>
        <taxon>eudicotyledons</taxon>
        <taxon>Gunneridae</taxon>
        <taxon>Pentapetalae</taxon>
        <taxon>rosids</taxon>
        <taxon>fabids</taxon>
        <taxon>Fabales</taxon>
        <taxon>Fabaceae</taxon>
        <taxon>Papilionoideae</taxon>
        <taxon>50 kb inversion clade</taxon>
        <taxon>NPAAA clade</taxon>
        <taxon>indigoferoid/millettioid clade</taxon>
        <taxon>Phaseoleae</taxon>
        <taxon>Mucuna</taxon>
    </lineage>
</organism>
<protein>
    <recommendedName>
        <fullName evidence="4">Retrotransposon gag domain-containing protein</fullName>
    </recommendedName>
</protein>
<dbReference type="AlphaFoldDB" id="A0A371HUS1"/>
<dbReference type="Proteomes" id="UP000257109">
    <property type="component" value="Unassembled WGS sequence"/>
</dbReference>
<gene>
    <name evidence="2" type="ORF">CR513_09466</name>
</gene>
<feature type="region of interest" description="Disordered" evidence="1">
    <location>
        <begin position="1"/>
        <end position="70"/>
    </location>
</feature>
<comment type="caution">
    <text evidence="2">The sequence shown here is derived from an EMBL/GenBank/DDBJ whole genome shotgun (WGS) entry which is preliminary data.</text>
</comment>
<dbReference type="EMBL" id="QJKJ01001670">
    <property type="protein sequence ID" value="RDY06532.1"/>
    <property type="molecule type" value="Genomic_DNA"/>
</dbReference>
<accession>A0A371HUS1</accession>
<dbReference type="OrthoDB" id="1689420at2759"/>
<evidence type="ECO:0000313" key="3">
    <source>
        <dbReference type="Proteomes" id="UP000257109"/>
    </source>
</evidence>
<feature type="compositionally biased region" description="Basic and acidic residues" evidence="1">
    <location>
        <begin position="16"/>
        <end position="41"/>
    </location>
</feature>
<evidence type="ECO:0000256" key="1">
    <source>
        <dbReference type="SAM" id="MobiDB-lite"/>
    </source>
</evidence>
<keyword evidence="3" id="KW-1185">Reference proteome</keyword>
<sequence length="253" mass="29347">MGLERSMSSPTSPPINKERSKERLDEVKVNKELSRPDKADSKGPTLWVTSNQSRLSSRTGSIPASKDRLHQSKIQAHIISHMTRKKSFNSLHPFDPKIEKTLNRIRKSKSMHVGHSSDSFSSIPETDNFEIIPNFLDNPLYELDPMENNKRTLKELAKPDVLYKPWCIQYSQLGPAQSYELKSRLIHLLPKFHDLVGDNPHKHLKEFHMVCSMMRPQGILEDYINMKVFLFSFDGAVKDWLYLQPVMFNTWEI</sequence>
<feature type="non-terminal residue" evidence="2">
    <location>
        <position position="1"/>
    </location>
</feature>
<proteinExistence type="predicted"/>
<feature type="compositionally biased region" description="Polar residues" evidence="1">
    <location>
        <begin position="1"/>
        <end position="10"/>
    </location>
</feature>
<name>A0A371HUS1_MUCPR</name>
<evidence type="ECO:0008006" key="4">
    <source>
        <dbReference type="Google" id="ProtNLM"/>
    </source>
</evidence>
<evidence type="ECO:0000313" key="2">
    <source>
        <dbReference type="EMBL" id="RDY06532.1"/>
    </source>
</evidence>
<reference evidence="2" key="1">
    <citation type="submission" date="2018-05" db="EMBL/GenBank/DDBJ databases">
        <title>Draft genome of Mucuna pruriens seed.</title>
        <authorList>
            <person name="Nnadi N.E."/>
            <person name="Vos R."/>
            <person name="Hasami M.H."/>
            <person name="Devisetty U.K."/>
            <person name="Aguiy J.C."/>
        </authorList>
    </citation>
    <scope>NUCLEOTIDE SEQUENCE [LARGE SCALE GENOMIC DNA]</scope>
    <source>
        <strain evidence="2">JCA_2017</strain>
    </source>
</reference>